<name>A0ABW9ESB4_9BURK</name>
<organism evidence="1 2">
    <name type="scientific">Paraburkholderia strydomiana</name>
    <dbReference type="NCBI Taxonomy" id="1245417"/>
    <lineage>
        <taxon>Bacteria</taxon>
        <taxon>Pseudomonadati</taxon>
        <taxon>Pseudomonadota</taxon>
        <taxon>Betaproteobacteria</taxon>
        <taxon>Burkholderiales</taxon>
        <taxon>Burkholderiaceae</taxon>
        <taxon>Paraburkholderia</taxon>
    </lineage>
</organism>
<dbReference type="SUPFAM" id="SSF53955">
    <property type="entry name" value="Lysozyme-like"/>
    <property type="match status" value="1"/>
</dbReference>
<evidence type="ECO:0000313" key="2">
    <source>
        <dbReference type="Proteomes" id="UP001629392"/>
    </source>
</evidence>
<evidence type="ECO:0000313" key="1">
    <source>
        <dbReference type="EMBL" id="MFM0721827.1"/>
    </source>
</evidence>
<dbReference type="Gene3D" id="1.10.530.10">
    <property type="match status" value="1"/>
</dbReference>
<dbReference type="InterPro" id="IPR011055">
    <property type="entry name" value="Dup_hybrid_motif"/>
</dbReference>
<dbReference type="EMBL" id="JAQQCL010000057">
    <property type="protein sequence ID" value="MFM0721827.1"/>
    <property type="molecule type" value="Genomic_DNA"/>
</dbReference>
<accession>A0ABW9ESB4</accession>
<protein>
    <submittedName>
        <fullName evidence="1">Peptidase M23</fullName>
    </submittedName>
</protein>
<comment type="caution">
    <text evidence="1">The sequence shown here is derived from an EMBL/GenBank/DDBJ whole genome shotgun (WGS) entry which is preliminary data.</text>
</comment>
<dbReference type="Proteomes" id="UP001629392">
    <property type="component" value="Unassembled WGS sequence"/>
</dbReference>
<keyword evidence="2" id="KW-1185">Reference proteome</keyword>
<dbReference type="InterPro" id="IPR023346">
    <property type="entry name" value="Lysozyme-like_dom_sf"/>
</dbReference>
<dbReference type="RefSeq" id="WP_408157981.1">
    <property type="nucleotide sequence ID" value="NZ_JAQQCL010000057.1"/>
</dbReference>
<reference evidence="1 2" key="1">
    <citation type="journal article" date="2024" name="Chem. Sci.">
        <title>Discovery of megapolipeptins by genome mining of a Burkholderiales bacteria collection.</title>
        <authorList>
            <person name="Paulo B.S."/>
            <person name="Recchia M.J.J."/>
            <person name="Lee S."/>
            <person name="Fergusson C.H."/>
            <person name="Romanowski S.B."/>
            <person name="Hernandez A."/>
            <person name="Krull N."/>
            <person name="Liu D.Y."/>
            <person name="Cavanagh H."/>
            <person name="Bos A."/>
            <person name="Gray C.A."/>
            <person name="Murphy B.T."/>
            <person name="Linington R.G."/>
            <person name="Eustaquio A.S."/>
        </authorList>
    </citation>
    <scope>NUCLEOTIDE SEQUENCE [LARGE SCALE GENOMIC DNA]</scope>
    <source>
        <strain evidence="1 2">RL17-350-BIC-E</strain>
    </source>
</reference>
<dbReference type="Gene3D" id="2.70.70.10">
    <property type="entry name" value="Glucose Permease (Domain IIA)"/>
    <property type="match status" value="1"/>
</dbReference>
<sequence length="808" mass="90885">MLISPPFLPATGLTSTDATAIDPMMDEVDKYELVHGIYPIAFDRRWHTGMHLYPDNQNLEVRAIADGEVVAYRLSQKPVSDGAKKSDGTPELNSNNGFVLLKHTAETGEGRTLTFYSLYMHLMDLDEQNSRGIGYPSAHPLRYDPPLWPQCPSDAPVAGNNLKVRRKDILGYAGKCHAMSHLHFEIFMTKADFDAYFSRTQLGHEAVVTPATTDVWGRTYYVIPAHQQFLAQPPGTDAHHKLHGIEFSLLKAGQNASTLYVETCFHKDGKYTRVWQDAGNGKRDLLTDSPIYESKYDWDLFERAKALYPTCPSDGYELLRFGRILSTPATLAAPSLSTTALSARQSGPVQANPRATWVRVAFARGHEGYIDIGADAILKVSDADFPSFMGWKKISEGSSPFDGDGLCDFEQLRAILGDVQNHPNAQEQSEREGYEREDALVRYVRTTPGVRDMLRSFVCEAPSEWDGSNNEARYARLKNQGEFYHGNDTGYAKFMEMLKSFQFWDKTGLPAGQKLWFFHPLYFIRHMRRCGWLSADEIAKTMPKFPFYGQQNGMRVALVTGGVNTMRVEAVRCNQAPYVVHLNRTIRKYGLDSSQRKAMFLAQINWETAQWRNLPNRPIMHEWGYGAYNSNAPATQYYAAFYGRGAMQLTWAKNYADYQDFCGPRLLPAHVGPYDDHLSPQHPRITSTSRHWTVAPADYGTQIQWAPRYDPNIIARDPMHACNSAGFYWVSRPFQAGININRKADQPWSASTIQDVNRGVNGGGNGAAERLAYSAFAARFLLDVVDNQNPQVIATSGGAVRVDFSEME</sequence>
<gene>
    <name evidence="1" type="ORF">PQQ73_36680</name>
</gene>
<proteinExistence type="predicted"/>